<keyword evidence="1" id="KW-1133">Transmembrane helix</keyword>
<dbReference type="AlphaFoldDB" id="A0A6L5YZM3"/>
<evidence type="ECO:0000256" key="1">
    <source>
        <dbReference type="SAM" id="Phobius"/>
    </source>
</evidence>
<comment type="caution">
    <text evidence="2">The sequence shown here is derived from an EMBL/GenBank/DDBJ whole genome shotgun (WGS) entry which is preliminary data.</text>
</comment>
<keyword evidence="1" id="KW-0812">Transmembrane</keyword>
<keyword evidence="1" id="KW-0472">Membrane</keyword>
<accession>A0A6L5YZM3</accession>
<protein>
    <submittedName>
        <fullName evidence="2">Uncharacterized protein</fullName>
    </submittedName>
</protein>
<organism evidence="2 3">
    <name type="scientific">Halovulum marinum</name>
    <dbReference type="NCBI Taxonomy" id="2662447"/>
    <lineage>
        <taxon>Bacteria</taxon>
        <taxon>Pseudomonadati</taxon>
        <taxon>Pseudomonadota</taxon>
        <taxon>Alphaproteobacteria</taxon>
        <taxon>Rhodobacterales</taxon>
        <taxon>Paracoccaceae</taxon>
        <taxon>Halovulum</taxon>
    </lineage>
</organism>
<feature type="transmembrane region" description="Helical" evidence="1">
    <location>
        <begin position="41"/>
        <end position="59"/>
    </location>
</feature>
<dbReference type="Proteomes" id="UP000474957">
    <property type="component" value="Unassembled WGS sequence"/>
</dbReference>
<evidence type="ECO:0000313" key="2">
    <source>
        <dbReference type="EMBL" id="MSU89766.1"/>
    </source>
</evidence>
<dbReference type="EMBL" id="WIND01000005">
    <property type="protein sequence ID" value="MSU89766.1"/>
    <property type="molecule type" value="Genomic_DNA"/>
</dbReference>
<proteinExistence type="predicted"/>
<sequence>MSEHQRWVTDLVKFHGNAKETVGEFLYKPFGIESTDGLNAITLYVFAAVAVFVLFRLFTPARRARAHSKPDHYDFGRGL</sequence>
<reference evidence="2 3" key="1">
    <citation type="submission" date="2019-10" db="EMBL/GenBank/DDBJ databases">
        <title>Cognatihalovulum marinum gen. nov. sp. nov., a new member of the family Rhodobacteraceae isolated from deep seawater of the Northwest Indian Ocean.</title>
        <authorList>
            <person name="Ruan C."/>
            <person name="Wang J."/>
            <person name="Zheng X."/>
            <person name="Song L."/>
            <person name="Zhu Y."/>
            <person name="Huang Y."/>
            <person name="Lu Z."/>
            <person name="Du W."/>
            <person name="Huang L."/>
            <person name="Dai X."/>
        </authorList>
    </citation>
    <scope>NUCLEOTIDE SEQUENCE [LARGE SCALE GENOMIC DNA]</scope>
    <source>
        <strain evidence="2 3">2CG4</strain>
    </source>
</reference>
<keyword evidence="3" id="KW-1185">Reference proteome</keyword>
<gene>
    <name evidence="2" type="ORF">GE300_09065</name>
</gene>
<evidence type="ECO:0000313" key="3">
    <source>
        <dbReference type="Proteomes" id="UP000474957"/>
    </source>
</evidence>
<name>A0A6L5YZM3_9RHOB</name>
<dbReference type="RefSeq" id="WP_154446253.1">
    <property type="nucleotide sequence ID" value="NZ_WIND01000005.1"/>
</dbReference>